<dbReference type="STRING" id="1120919.GCA_000429165_03535"/>
<dbReference type="EMBL" id="BJYF01000039">
    <property type="protein sequence ID" value="GEN61506.1"/>
    <property type="molecule type" value="Genomic_DNA"/>
</dbReference>
<evidence type="ECO:0000256" key="1">
    <source>
        <dbReference type="SAM" id="MobiDB-lite"/>
    </source>
</evidence>
<dbReference type="RefSeq" id="WP_026398974.1">
    <property type="nucleotide sequence ID" value="NZ_AUBI01000024.1"/>
</dbReference>
<protein>
    <submittedName>
        <fullName evidence="2">Uncharacterized protein</fullName>
    </submittedName>
</protein>
<feature type="region of interest" description="Disordered" evidence="1">
    <location>
        <begin position="1"/>
        <end position="27"/>
    </location>
</feature>
<dbReference type="Proteomes" id="UP000321635">
    <property type="component" value="Unassembled WGS sequence"/>
</dbReference>
<keyword evidence="3" id="KW-1185">Reference proteome</keyword>
<evidence type="ECO:0000313" key="2">
    <source>
        <dbReference type="EMBL" id="GEN61506.1"/>
    </source>
</evidence>
<feature type="compositionally biased region" description="Low complexity" evidence="1">
    <location>
        <begin position="1"/>
        <end position="14"/>
    </location>
</feature>
<comment type="caution">
    <text evidence="2">The sequence shown here is derived from an EMBL/GenBank/DDBJ whole genome shotgun (WGS) entry which is preliminary data.</text>
</comment>
<feature type="compositionally biased region" description="Basic and acidic residues" evidence="1">
    <location>
        <begin position="15"/>
        <end position="27"/>
    </location>
</feature>
<dbReference type="OrthoDB" id="7283440at2"/>
<proteinExistence type="predicted"/>
<organism evidence="2 3">
    <name type="scientific">Acetobacter nitrogenifigens DSM 23921 = NBRC 105050</name>
    <dbReference type="NCBI Taxonomy" id="1120919"/>
    <lineage>
        <taxon>Bacteria</taxon>
        <taxon>Pseudomonadati</taxon>
        <taxon>Pseudomonadota</taxon>
        <taxon>Alphaproteobacteria</taxon>
        <taxon>Acetobacterales</taxon>
        <taxon>Acetobacteraceae</taxon>
        <taxon>Acetobacter</taxon>
    </lineage>
</organism>
<sequence length="228" mass="24408">MSNAATAIAQAHTVAQEKKSSKAKADAGKARARSFQQAVDRKNAAPIATIEAAKALIPTAAQIAAIARAFAIDEADTDELFGAGFNSAMDEIKVMESVLVSTVQGEKNFRALEMHMQRIVGSRVASAFGQAQFYETRRQAARELSSGFANDDRDEDRMGVDGQANRAAAAREFAAQLGMKAYALVCLAEGSAKAYAEYFGSEWKPYTRANSRALDRQVADAQADALGF</sequence>
<dbReference type="AlphaFoldDB" id="A0A511XEX0"/>
<name>A0A511XEX0_9PROT</name>
<accession>A0A511XEX0</accession>
<reference evidence="2 3" key="1">
    <citation type="submission" date="2019-07" db="EMBL/GenBank/DDBJ databases">
        <title>Whole genome shotgun sequence of Acetobacter nitrogenifigens NBRC 105050.</title>
        <authorList>
            <person name="Hosoyama A."/>
            <person name="Uohara A."/>
            <person name="Ohji S."/>
            <person name="Ichikawa N."/>
        </authorList>
    </citation>
    <scope>NUCLEOTIDE SEQUENCE [LARGE SCALE GENOMIC DNA]</scope>
    <source>
        <strain evidence="2 3">NBRC 105050</strain>
    </source>
</reference>
<evidence type="ECO:0000313" key="3">
    <source>
        <dbReference type="Proteomes" id="UP000321635"/>
    </source>
</evidence>
<gene>
    <name evidence="2" type="ORF">ANI02nite_33900</name>
</gene>